<evidence type="ECO:0000313" key="11">
    <source>
        <dbReference type="Proteomes" id="UP000006443"/>
    </source>
</evidence>
<proteinExistence type="inferred from homology"/>
<evidence type="ECO:0000259" key="8">
    <source>
        <dbReference type="Pfam" id="PF02687"/>
    </source>
</evidence>
<reference evidence="10 11" key="1">
    <citation type="submission" date="2009-02" db="EMBL/GenBank/DDBJ databases">
        <title>Sequencing of the draft genome and assembly of Dethiobacter alkaliphilus AHT 1.</title>
        <authorList>
            <consortium name="US DOE Joint Genome Institute (JGI-PGF)"/>
            <person name="Lucas S."/>
            <person name="Copeland A."/>
            <person name="Lapidus A."/>
            <person name="Glavina del Rio T."/>
            <person name="Dalin E."/>
            <person name="Tice H."/>
            <person name="Bruce D."/>
            <person name="Goodwin L."/>
            <person name="Pitluck S."/>
            <person name="Larimer F."/>
            <person name="Land M.L."/>
            <person name="Hauser L."/>
            <person name="Muyzer G."/>
        </authorList>
    </citation>
    <scope>NUCLEOTIDE SEQUENCE [LARGE SCALE GENOMIC DNA]</scope>
    <source>
        <strain evidence="10 11">AHT 1</strain>
    </source>
</reference>
<accession>C0GKU8</accession>
<dbReference type="InterPro" id="IPR025857">
    <property type="entry name" value="MacB_PCD"/>
</dbReference>
<evidence type="ECO:0000256" key="2">
    <source>
        <dbReference type="ARBA" id="ARBA00022475"/>
    </source>
</evidence>
<evidence type="ECO:0000259" key="9">
    <source>
        <dbReference type="Pfam" id="PF12704"/>
    </source>
</evidence>
<feature type="domain" description="MacB-like periplasmic core" evidence="9">
    <location>
        <begin position="22"/>
        <end position="246"/>
    </location>
</feature>
<keyword evidence="4 7" id="KW-1133">Transmembrane helix</keyword>
<dbReference type="Proteomes" id="UP000006443">
    <property type="component" value="Unassembled WGS sequence"/>
</dbReference>
<feature type="transmembrane region" description="Helical" evidence="7">
    <location>
        <begin position="369"/>
        <end position="391"/>
    </location>
</feature>
<gene>
    <name evidence="10" type="ORF">DealDRAFT_3107</name>
</gene>
<evidence type="ECO:0000256" key="6">
    <source>
        <dbReference type="ARBA" id="ARBA00038076"/>
    </source>
</evidence>
<dbReference type="Pfam" id="PF12704">
    <property type="entry name" value="MacB_PCD"/>
    <property type="match status" value="1"/>
</dbReference>
<evidence type="ECO:0000256" key="7">
    <source>
        <dbReference type="SAM" id="Phobius"/>
    </source>
</evidence>
<dbReference type="eggNOG" id="COG0577">
    <property type="taxonomic scope" value="Bacteria"/>
</dbReference>
<evidence type="ECO:0000256" key="5">
    <source>
        <dbReference type="ARBA" id="ARBA00023136"/>
    </source>
</evidence>
<dbReference type="PANTHER" id="PTHR30572:SF4">
    <property type="entry name" value="ABC TRANSPORTER PERMEASE YTRF"/>
    <property type="match status" value="1"/>
</dbReference>
<dbReference type="EMBL" id="ACJM01000028">
    <property type="protein sequence ID" value="EEG76030.1"/>
    <property type="molecule type" value="Genomic_DNA"/>
</dbReference>
<dbReference type="InterPro" id="IPR003838">
    <property type="entry name" value="ABC3_permease_C"/>
</dbReference>
<sequence length="407" mass="43081">MNSLSLYQFILRSMAANKKRCLLAALGILIGILAVTTLVSLGRSTELSLAEELEKLGTNVLIVEAARTSGGGGRNQSSQGSVAKTLTADSLSAISQNVTGLASAAPVFQATIDIRDAGQTVKTTMYATTENFFSVRNLELAAGRFFSGEEDQAGQRVVLLGNTVAEQLFGPGAAPGETIRIDNTFFEVIGILEAKGLDAAGEDLDDLIIVPLTVAQRRLTAENHLTHLFLQAENINIIPAMEEQITTSLRATHQINEGEANDFSVMNQTELLSAQTDILGTMSDLVTILAIVILLAGSLGITAVQLINLRERTWEIGLHRALGAPKSKIAVMFLTEAMIMGTAAGIAGIALGLAASFFFAAVFTMPALLSWQAILLSFAISLAASIFGGLYPAYHATRINPSTALRS</sequence>
<dbReference type="Pfam" id="PF02687">
    <property type="entry name" value="FtsX"/>
    <property type="match status" value="1"/>
</dbReference>
<dbReference type="GO" id="GO:0022857">
    <property type="term" value="F:transmembrane transporter activity"/>
    <property type="evidence" value="ECO:0007669"/>
    <property type="project" value="TreeGrafter"/>
</dbReference>
<dbReference type="OrthoDB" id="9770036at2"/>
<comment type="subcellular location">
    <subcellularLocation>
        <location evidence="1">Cell membrane</location>
        <topology evidence="1">Multi-pass membrane protein</topology>
    </subcellularLocation>
</comment>
<dbReference type="RefSeq" id="WP_008519199.1">
    <property type="nucleotide sequence ID" value="NZ_ACJM01000028.1"/>
</dbReference>
<keyword evidence="5 7" id="KW-0472">Membrane</keyword>
<dbReference type="InterPro" id="IPR050250">
    <property type="entry name" value="Macrolide_Exporter_MacB"/>
</dbReference>
<evidence type="ECO:0000313" key="10">
    <source>
        <dbReference type="EMBL" id="EEG76030.1"/>
    </source>
</evidence>
<name>C0GKU8_DETAL</name>
<comment type="caution">
    <text evidence="10">The sequence shown here is derived from an EMBL/GenBank/DDBJ whole genome shotgun (WGS) entry which is preliminary data.</text>
</comment>
<feature type="domain" description="ABC3 transporter permease C-terminal" evidence="8">
    <location>
        <begin position="288"/>
        <end position="401"/>
    </location>
</feature>
<dbReference type="STRING" id="555088.DealDRAFT_3107"/>
<keyword evidence="2" id="KW-1003">Cell membrane</keyword>
<dbReference type="PANTHER" id="PTHR30572">
    <property type="entry name" value="MEMBRANE COMPONENT OF TRANSPORTER-RELATED"/>
    <property type="match status" value="1"/>
</dbReference>
<dbReference type="GO" id="GO:0005886">
    <property type="term" value="C:plasma membrane"/>
    <property type="evidence" value="ECO:0007669"/>
    <property type="project" value="UniProtKB-SubCell"/>
</dbReference>
<comment type="similarity">
    <text evidence="6">Belongs to the ABC-4 integral membrane protein family.</text>
</comment>
<evidence type="ECO:0000256" key="1">
    <source>
        <dbReference type="ARBA" id="ARBA00004651"/>
    </source>
</evidence>
<protein>
    <recommendedName>
        <fullName evidence="12">ABC3 transporter permease protein domain-containing protein</fullName>
    </recommendedName>
</protein>
<evidence type="ECO:0008006" key="12">
    <source>
        <dbReference type="Google" id="ProtNLM"/>
    </source>
</evidence>
<dbReference type="AlphaFoldDB" id="C0GKU8"/>
<keyword evidence="11" id="KW-1185">Reference proteome</keyword>
<evidence type="ECO:0000256" key="4">
    <source>
        <dbReference type="ARBA" id="ARBA00022989"/>
    </source>
</evidence>
<feature type="transmembrane region" description="Helical" evidence="7">
    <location>
        <begin position="21"/>
        <end position="41"/>
    </location>
</feature>
<feature type="transmembrane region" description="Helical" evidence="7">
    <location>
        <begin position="330"/>
        <end position="363"/>
    </location>
</feature>
<keyword evidence="3 7" id="KW-0812">Transmembrane</keyword>
<organism evidence="10 11">
    <name type="scientific">Dethiobacter alkaliphilus AHT 1</name>
    <dbReference type="NCBI Taxonomy" id="555088"/>
    <lineage>
        <taxon>Bacteria</taxon>
        <taxon>Bacillati</taxon>
        <taxon>Bacillota</taxon>
        <taxon>Dethiobacteria</taxon>
        <taxon>Dethiobacterales</taxon>
        <taxon>Dethiobacteraceae</taxon>
        <taxon>Dethiobacter</taxon>
    </lineage>
</organism>
<feature type="transmembrane region" description="Helical" evidence="7">
    <location>
        <begin position="285"/>
        <end position="309"/>
    </location>
</feature>
<evidence type="ECO:0000256" key="3">
    <source>
        <dbReference type="ARBA" id="ARBA00022692"/>
    </source>
</evidence>